<comment type="caution">
    <text evidence="2">The sequence shown here is derived from an EMBL/GenBank/DDBJ whole genome shotgun (WGS) entry which is preliminary data.</text>
</comment>
<keyword evidence="2" id="KW-0489">Methyltransferase</keyword>
<dbReference type="Proteomes" id="UP001597214">
    <property type="component" value="Unassembled WGS sequence"/>
</dbReference>
<evidence type="ECO:0000313" key="3">
    <source>
        <dbReference type="Proteomes" id="UP001597214"/>
    </source>
</evidence>
<dbReference type="RefSeq" id="WP_377926158.1">
    <property type="nucleotide sequence ID" value="NZ_JBHUEM010000001.1"/>
</dbReference>
<sequence>MNIEKVETSLIQFVSALESLHVPYQFIDESALIFQGVQLSQLNEVRVSVQWDLMETLYENVKDYDSTPLRKAKMKASFSLTYDGIPIHIECHYNTTVRTDPYRIAIHKAEKEIWVQSIYAYLYKGRYIDEITYYLGQLQQALTSRNKEAWNQDQYEALVERYGRQREMAAKIKENPAWRLHPFYSHLGDVNGKRIVHLLGSNGIKGVALAVLGADVKIVDFSKENAEYARVLAKEAEVTLEYIESDVFSLPPDRMESESTDIVLMELGVLHYFVSLHPLARVIKNLLKIGGKFVLHEFHPISTKLITSTGKKHKVTGNYFNPEIEEHQVAFSKHLKENDQGNLTTVLQRKWTIGEVITAFAQEGLVIKSLEEEPNHKIHDMGLPKTFTLITEKI</sequence>
<feature type="domain" description="Methyltransferase type 11" evidence="1">
    <location>
        <begin position="208"/>
        <end position="295"/>
    </location>
</feature>
<proteinExistence type="predicted"/>
<dbReference type="SUPFAM" id="SSF53335">
    <property type="entry name" value="S-adenosyl-L-methionine-dependent methyltransferases"/>
    <property type="match status" value="1"/>
</dbReference>
<keyword evidence="3" id="KW-1185">Reference proteome</keyword>
<accession>A0ABW4LKR9</accession>
<keyword evidence="2" id="KW-0808">Transferase</keyword>
<dbReference type="InterPro" id="IPR013216">
    <property type="entry name" value="Methyltransf_11"/>
</dbReference>
<dbReference type="CDD" id="cd02440">
    <property type="entry name" value="AdoMet_MTases"/>
    <property type="match status" value="1"/>
</dbReference>
<dbReference type="Pfam" id="PF08241">
    <property type="entry name" value="Methyltransf_11"/>
    <property type="match status" value="1"/>
</dbReference>
<evidence type="ECO:0000259" key="1">
    <source>
        <dbReference type="Pfam" id="PF08241"/>
    </source>
</evidence>
<reference evidence="3" key="1">
    <citation type="journal article" date="2019" name="Int. J. Syst. Evol. Microbiol.">
        <title>The Global Catalogue of Microorganisms (GCM) 10K type strain sequencing project: providing services to taxonomists for standard genome sequencing and annotation.</title>
        <authorList>
            <consortium name="The Broad Institute Genomics Platform"/>
            <consortium name="The Broad Institute Genome Sequencing Center for Infectious Disease"/>
            <person name="Wu L."/>
            <person name="Ma J."/>
        </authorList>
    </citation>
    <scope>NUCLEOTIDE SEQUENCE [LARGE SCALE GENOMIC DNA]</scope>
    <source>
        <strain evidence="3">CCUG 49339</strain>
    </source>
</reference>
<dbReference type="EMBL" id="JBHUEM010000001">
    <property type="protein sequence ID" value="MFD1735072.1"/>
    <property type="molecule type" value="Genomic_DNA"/>
</dbReference>
<dbReference type="GO" id="GO:0032259">
    <property type="term" value="P:methylation"/>
    <property type="evidence" value="ECO:0007669"/>
    <property type="project" value="UniProtKB-KW"/>
</dbReference>
<dbReference type="EC" id="2.1.1.-" evidence="2"/>
<evidence type="ECO:0000313" key="2">
    <source>
        <dbReference type="EMBL" id="MFD1735072.1"/>
    </source>
</evidence>
<protein>
    <submittedName>
        <fullName evidence="2">Class I SAM-dependent methyltransferase</fullName>
        <ecNumber evidence="2">2.1.1.-</ecNumber>
    </submittedName>
</protein>
<name>A0ABW4LKR9_9BACI</name>
<organism evidence="2 3">
    <name type="scientific">Bacillus salitolerans</name>
    <dbReference type="NCBI Taxonomy" id="1437434"/>
    <lineage>
        <taxon>Bacteria</taxon>
        <taxon>Bacillati</taxon>
        <taxon>Bacillota</taxon>
        <taxon>Bacilli</taxon>
        <taxon>Bacillales</taxon>
        <taxon>Bacillaceae</taxon>
        <taxon>Bacillus</taxon>
    </lineage>
</organism>
<dbReference type="Gene3D" id="3.40.50.150">
    <property type="entry name" value="Vaccinia Virus protein VP39"/>
    <property type="match status" value="1"/>
</dbReference>
<dbReference type="InterPro" id="IPR029063">
    <property type="entry name" value="SAM-dependent_MTases_sf"/>
</dbReference>
<dbReference type="GO" id="GO:0008168">
    <property type="term" value="F:methyltransferase activity"/>
    <property type="evidence" value="ECO:0007669"/>
    <property type="project" value="UniProtKB-KW"/>
</dbReference>
<gene>
    <name evidence="2" type="ORF">ACFSCX_00715</name>
</gene>